<feature type="region of interest" description="Disordered" evidence="1">
    <location>
        <begin position="310"/>
        <end position="354"/>
    </location>
</feature>
<evidence type="ECO:0000256" key="1">
    <source>
        <dbReference type="SAM" id="MobiDB-lite"/>
    </source>
</evidence>
<feature type="compositionally biased region" description="Basic and acidic residues" evidence="1">
    <location>
        <begin position="36"/>
        <end position="47"/>
    </location>
</feature>
<organism evidence="2 3">
    <name type="scientific">Sesamum indicum</name>
    <name type="common">Oriental sesame</name>
    <name type="synonym">Sesamum orientale</name>
    <dbReference type="NCBI Taxonomy" id="4182"/>
    <lineage>
        <taxon>Eukaryota</taxon>
        <taxon>Viridiplantae</taxon>
        <taxon>Streptophyta</taxon>
        <taxon>Embryophyta</taxon>
        <taxon>Tracheophyta</taxon>
        <taxon>Spermatophyta</taxon>
        <taxon>Magnoliopsida</taxon>
        <taxon>eudicotyledons</taxon>
        <taxon>Gunneridae</taxon>
        <taxon>Pentapetalae</taxon>
        <taxon>asterids</taxon>
        <taxon>lamiids</taxon>
        <taxon>Lamiales</taxon>
        <taxon>Pedaliaceae</taxon>
        <taxon>Sesamum</taxon>
    </lineage>
</organism>
<protein>
    <submittedName>
        <fullName evidence="3">Uncharacterized protein LOC105155234 isoform X1</fullName>
    </submittedName>
</protein>
<proteinExistence type="predicted"/>
<reference evidence="3" key="1">
    <citation type="submission" date="2025-08" db="UniProtKB">
        <authorList>
            <consortium name="RefSeq"/>
        </authorList>
    </citation>
    <scope>IDENTIFICATION</scope>
</reference>
<dbReference type="AlphaFoldDB" id="A0A6I9SQY5"/>
<feature type="region of interest" description="Disordered" evidence="1">
    <location>
        <begin position="20"/>
        <end position="54"/>
    </location>
</feature>
<feature type="region of interest" description="Disordered" evidence="1">
    <location>
        <begin position="188"/>
        <end position="297"/>
    </location>
</feature>
<dbReference type="PANTHER" id="PTHR46992">
    <property type="entry name" value="GYF DOMAIN-CONTAINING PROTEIN"/>
    <property type="match status" value="1"/>
</dbReference>
<dbReference type="KEGG" id="sind:105155234"/>
<dbReference type="Proteomes" id="UP000504604">
    <property type="component" value="Unplaced"/>
</dbReference>
<evidence type="ECO:0000313" key="2">
    <source>
        <dbReference type="Proteomes" id="UP000504604"/>
    </source>
</evidence>
<dbReference type="OrthoDB" id="6415790at2759"/>
<gene>
    <name evidence="3" type="primary">LOC105155234</name>
</gene>
<keyword evidence="2" id="KW-1185">Reference proteome</keyword>
<dbReference type="InParanoid" id="A0A6I9SQY5"/>
<sequence>MSSGNDDNSKRLLMELLHQKSGHPSSEQFDLVNGIPHDRRPPSDHRSGTSMANQSFSVVADQESGFSNSFTVGSFGSDSGVQPQSRLSEGITNVLEIGGLPYRSKDVAEVAGEPFVSRTGETAQVSNDNFTMKNKAAKRLTSSNGEEQRVLINECNIQGMTSEPQEGLVERAALPSVDRVEMPVNVLSKHNSLDSAGFQNEKAGSGDSFPEDAAKEKLRSSSSKAPDNVLLRRPPVSRAASSHEGLSEVTADRVARGKSLSNTVPPDGVRREPGVNVGNTDASGRRDAQFRRTSSCNDADVLETSFSDMLKSSAKKAAPQETHASAGAAESSDGMPGGRNNKKKGKKGRQIDPALLGFKVTSNRIMMGEIQRIDD</sequence>
<accession>A0A6I9SQY5</accession>
<dbReference type="PANTHER" id="PTHR46992:SF1">
    <property type="entry name" value="GYF DOMAIN-CONTAINING PROTEIN"/>
    <property type="match status" value="1"/>
</dbReference>
<dbReference type="GeneID" id="105155234"/>
<evidence type="ECO:0000313" key="3">
    <source>
        <dbReference type="RefSeq" id="XP_011069407.2"/>
    </source>
</evidence>
<name>A0A6I9SQY5_SESIN</name>
<feature type="compositionally biased region" description="Polar residues" evidence="1">
    <location>
        <begin position="188"/>
        <end position="198"/>
    </location>
</feature>
<dbReference type="Gramene" id="SIN_1000122.t">
    <property type="protein sequence ID" value="SIN_1000122.t"/>
    <property type="gene ID" value="SIN_1000122"/>
</dbReference>
<dbReference type="RefSeq" id="XP_011069407.2">
    <property type="nucleotide sequence ID" value="XM_011071105.2"/>
</dbReference>